<keyword evidence="4" id="KW-1185">Reference proteome</keyword>
<evidence type="ECO:0000256" key="1">
    <source>
        <dbReference type="SAM" id="MobiDB-lite"/>
    </source>
</evidence>
<name>A0ABS8E0N8_9ACTN</name>
<dbReference type="Proteomes" id="UP001520654">
    <property type="component" value="Unassembled WGS sequence"/>
</dbReference>
<gene>
    <name evidence="3" type="ORF">K7B10_07890</name>
</gene>
<evidence type="ECO:0000259" key="2">
    <source>
        <dbReference type="Pfam" id="PF03771"/>
    </source>
</evidence>
<dbReference type="RefSeq" id="WP_229335271.1">
    <property type="nucleotide sequence ID" value="NZ_JAINUL010000001.1"/>
</dbReference>
<proteinExistence type="predicted"/>
<organism evidence="3 4">
    <name type="scientific">Streptomyces flavotricini</name>
    <dbReference type="NCBI Taxonomy" id="66888"/>
    <lineage>
        <taxon>Bacteria</taxon>
        <taxon>Bacillati</taxon>
        <taxon>Actinomycetota</taxon>
        <taxon>Actinomycetes</taxon>
        <taxon>Kitasatosporales</taxon>
        <taxon>Streptomycetaceae</taxon>
        <taxon>Streptomyces</taxon>
    </lineage>
</organism>
<dbReference type="EMBL" id="JAINUL010000001">
    <property type="protein sequence ID" value="MCC0094706.1"/>
    <property type="molecule type" value="Genomic_DNA"/>
</dbReference>
<protein>
    <submittedName>
        <fullName evidence="3">DUF317 domain-containing protein</fullName>
    </submittedName>
</protein>
<sequence>MSISERQLAAFAADHNVYGSPVSPRYLAGRGDPRHITHTLWAAGWTNSSDPLHPALRMTSPDRSLRLDVDFAEERYGWRVSTEFGHSYWSASFSTSTPVEIVAGLTDALMRPEPDTPALPVADILTARGWEHTTDETQTQSLLSPDGTVHAELRVSPSIGVTGWQFIAASHHGEFGPRGVLWRADFRETTPPHLLAAFTAAVCHPAPALRARFDHASSPHVHVDEEFVIGDAMVAVHKQRLAHARRMRPRPVQHAPGPAIPVPATPATASPAR</sequence>
<evidence type="ECO:0000313" key="3">
    <source>
        <dbReference type="EMBL" id="MCC0094706.1"/>
    </source>
</evidence>
<comment type="caution">
    <text evidence="3">The sequence shown here is derived from an EMBL/GenBank/DDBJ whole genome shotgun (WGS) entry which is preliminary data.</text>
</comment>
<feature type="domain" description="DUF317" evidence="2">
    <location>
        <begin position="144"/>
        <end position="208"/>
    </location>
</feature>
<evidence type="ECO:0000313" key="4">
    <source>
        <dbReference type="Proteomes" id="UP001520654"/>
    </source>
</evidence>
<dbReference type="Pfam" id="PF03771">
    <property type="entry name" value="SPDY"/>
    <property type="match status" value="2"/>
</dbReference>
<feature type="region of interest" description="Disordered" evidence="1">
    <location>
        <begin position="248"/>
        <end position="273"/>
    </location>
</feature>
<dbReference type="InterPro" id="IPR005523">
    <property type="entry name" value="DUF317_SPDY"/>
</dbReference>
<reference evidence="3 4" key="1">
    <citation type="submission" date="2021-08" db="EMBL/GenBank/DDBJ databases">
        <title>Genomic Architecture of Streptomyces flavotricini NGL1 and Streptomyces erythrochromogenes HMS4 With Differential Plant Beneficial attributes and laccase production capabilities.</title>
        <authorList>
            <person name="Salwan R."/>
            <person name="Kaur R."/>
            <person name="Sharma V."/>
        </authorList>
    </citation>
    <scope>NUCLEOTIDE SEQUENCE [LARGE SCALE GENOMIC DNA]</scope>
    <source>
        <strain evidence="3 4">NGL1</strain>
    </source>
</reference>
<accession>A0ABS8E0N8</accession>
<feature type="domain" description="DUF317" evidence="2">
    <location>
        <begin position="59"/>
        <end position="114"/>
    </location>
</feature>